<dbReference type="EC" id="5.3.1.16" evidence="5"/>
<keyword evidence="7" id="KW-0028">Amino-acid biosynthesis</keyword>
<dbReference type="Gene3D" id="3.20.20.70">
    <property type="entry name" value="Aldolase class I"/>
    <property type="match status" value="1"/>
</dbReference>
<dbReference type="EMBL" id="UINC01004700">
    <property type="protein sequence ID" value="SVA16228.1"/>
    <property type="molecule type" value="Genomic_DNA"/>
</dbReference>
<dbReference type="InterPro" id="IPR044524">
    <property type="entry name" value="Isoase_HisA-like"/>
</dbReference>
<dbReference type="InterPro" id="IPR023016">
    <property type="entry name" value="HisA/PriA"/>
</dbReference>
<dbReference type="PANTHER" id="PTHR43090">
    <property type="entry name" value="1-(5-PHOSPHORIBOSYL)-5-[(5-PHOSPHORIBOSYLAMINO)METHYLIDENEAMINO] IMIDAZOLE-4-CARBOXAMIDE ISOMERASE"/>
    <property type="match status" value="1"/>
</dbReference>
<evidence type="ECO:0000256" key="1">
    <source>
        <dbReference type="ARBA" id="ARBA00000901"/>
    </source>
</evidence>
<dbReference type="InterPro" id="IPR011060">
    <property type="entry name" value="RibuloseP-bd_barrel"/>
</dbReference>
<dbReference type="GO" id="GO:0005737">
    <property type="term" value="C:cytoplasm"/>
    <property type="evidence" value="ECO:0007669"/>
    <property type="project" value="UniProtKB-SubCell"/>
</dbReference>
<proteinExistence type="inferred from homology"/>
<comment type="subcellular location">
    <subcellularLocation>
        <location evidence="2">Cytoplasm</location>
    </subcellularLocation>
</comment>
<keyword evidence="6" id="KW-0963">Cytoplasm</keyword>
<dbReference type="GO" id="GO:0003949">
    <property type="term" value="F:1-(5-phosphoribosyl)-5-[(5-phosphoribosylamino)methylideneamino]imidazole-4-carboxamide isomerase activity"/>
    <property type="evidence" value="ECO:0007669"/>
    <property type="project" value="UniProtKB-EC"/>
</dbReference>
<evidence type="ECO:0000256" key="6">
    <source>
        <dbReference type="ARBA" id="ARBA00022490"/>
    </source>
</evidence>
<evidence type="ECO:0000256" key="2">
    <source>
        <dbReference type="ARBA" id="ARBA00004496"/>
    </source>
</evidence>
<organism evidence="10">
    <name type="scientific">marine metagenome</name>
    <dbReference type="NCBI Taxonomy" id="408172"/>
    <lineage>
        <taxon>unclassified sequences</taxon>
        <taxon>metagenomes</taxon>
        <taxon>ecological metagenomes</taxon>
    </lineage>
</organism>
<sequence>MLLIPAIDIKAGRCVRLRQGDLADETVFSDDPVMMAERWVEQGAKRLHIVDLDGAVQGHPANAKIIHRIASRFPEVPVQVGGGIRDDATVEAYLEAGVQFVVIGTRAVNEPHFVSDLCAEFSGHIMVGLDARNGQIATDGWSKLSGHDVIDTALHFERDGVMAIVYTDIERDGMLSGVNVEATARLAASIHTPVIASGGIRDLDDINRLLEVTDSGVFAAITGRAIYEGTLHFGEANKLAAARAAPY</sequence>
<evidence type="ECO:0000256" key="5">
    <source>
        <dbReference type="ARBA" id="ARBA00012550"/>
    </source>
</evidence>
<dbReference type="GO" id="GO:0000162">
    <property type="term" value="P:L-tryptophan biosynthetic process"/>
    <property type="evidence" value="ECO:0007669"/>
    <property type="project" value="TreeGrafter"/>
</dbReference>
<dbReference type="FunFam" id="3.20.20.70:FF:000009">
    <property type="entry name" value="1-(5-phosphoribosyl)-5-[(5-phosphoribosylamino)methylideneamino] imidazole-4-carboxamide isomerase"/>
    <property type="match status" value="1"/>
</dbReference>
<evidence type="ECO:0000256" key="7">
    <source>
        <dbReference type="ARBA" id="ARBA00022605"/>
    </source>
</evidence>
<dbReference type="UniPathway" id="UPA00031">
    <property type="reaction ID" value="UER00009"/>
</dbReference>
<comment type="similarity">
    <text evidence="4">Belongs to the HisA/HisF family.</text>
</comment>
<dbReference type="Pfam" id="PF00977">
    <property type="entry name" value="His_biosynth"/>
    <property type="match status" value="1"/>
</dbReference>
<dbReference type="AlphaFoldDB" id="A0A381TL23"/>
<keyword evidence="8" id="KW-0368">Histidine biosynthesis</keyword>
<dbReference type="GO" id="GO:0000105">
    <property type="term" value="P:L-histidine biosynthetic process"/>
    <property type="evidence" value="ECO:0007669"/>
    <property type="project" value="UniProtKB-UniPathway"/>
</dbReference>
<reference evidence="10" key="1">
    <citation type="submission" date="2018-05" db="EMBL/GenBank/DDBJ databases">
        <authorList>
            <person name="Lanie J.A."/>
            <person name="Ng W.-L."/>
            <person name="Kazmierczak K.M."/>
            <person name="Andrzejewski T.M."/>
            <person name="Davidsen T.M."/>
            <person name="Wayne K.J."/>
            <person name="Tettelin H."/>
            <person name="Glass J.I."/>
            <person name="Rusch D."/>
            <person name="Podicherti R."/>
            <person name="Tsui H.-C.T."/>
            <person name="Winkler M.E."/>
        </authorList>
    </citation>
    <scope>NUCLEOTIDE SEQUENCE</scope>
</reference>
<evidence type="ECO:0000256" key="4">
    <source>
        <dbReference type="ARBA" id="ARBA00009667"/>
    </source>
</evidence>
<keyword evidence="9" id="KW-0413">Isomerase</keyword>
<dbReference type="InterPro" id="IPR006062">
    <property type="entry name" value="His_biosynth"/>
</dbReference>
<dbReference type="InterPro" id="IPR006063">
    <property type="entry name" value="HisA_bact_arch"/>
</dbReference>
<evidence type="ECO:0000256" key="3">
    <source>
        <dbReference type="ARBA" id="ARBA00005133"/>
    </source>
</evidence>
<gene>
    <name evidence="10" type="ORF">METZ01_LOCUS69082</name>
</gene>
<dbReference type="NCBIfam" id="TIGR00007">
    <property type="entry name" value="1-(5-phosphoribosyl)-5-[(5-phosphoribosylamino)methylideneamino]imidazole-4-carboxamide isomerase"/>
    <property type="match status" value="1"/>
</dbReference>
<protein>
    <recommendedName>
        <fullName evidence="5">1-(5-phosphoribosyl)-5-[(5-phosphoribosylamino)methylideneamino]imidazole-4-carboxamideisomerase</fullName>
        <ecNumber evidence="5">5.3.1.16</ecNumber>
    </recommendedName>
</protein>
<dbReference type="HAMAP" id="MF_01014">
    <property type="entry name" value="HisA"/>
    <property type="match status" value="1"/>
</dbReference>
<dbReference type="PANTHER" id="PTHR43090:SF2">
    <property type="entry name" value="1-(5-PHOSPHORIBOSYL)-5-[(5-PHOSPHORIBOSYLAMINO)METHYLIDENEAMINO] IMIDAZOLE-4-CARBOXAMIDE ISOMERASE"/>
    <property type="match status" value="1"/>
</dbReference>
<comment type="pathway">
    <text evidence="3">Amino-acid biosynthesis; L-histidine biosynthesis; L-histidine from 5-phospho-alpha-D-ribose 1-diphosphate: step 4/9.</text>
</comment>
<accession>A0A381TL23</accession>
<comment type="catalytic activity">
    <reaction evidence="1">
        <text>1-(5-phospho-beta-D-ribosyl)-5-[(5-phospho-beta-D-ribosylamino)methylideneamino]imidazole-4-carboxamide = 5-[(5-phospho-1-deoxy-D-ribulos-1-ylimino)methylamino]-1-(5-phospho-beta-D-ribosyl)imidazole-4-carboxamide</text>
        <dbReference type="Rhea" id="RHEA:15469"/>
        <dbReference type="ChEBI" id="CHEBI:58435"/>
        <dbReference type="ChEBI" id="CHEBI:58525"/>
        <dbReference type="EC" id="5.3.1.16"/>
    </reaction>
</comment>
<evidence type="ECO:0000256" key="8">
    <source>
        <dbReference type="ARBA" id="ARBA00023102"/>
    </source>
</evidence>
<dbReference type="SUPFAM" id="SSF51366">
    <property type="entry name" value="Ribulose-phoshate binding barrel"/>
    <property type="match status" value="1"/>
</dbReference>
<dbReference type="InterPro" id="IPR013785">
    <property type="entry name" value="Aldolase_TIM"/>
</dbReference>
<name>A0A381TL23_9ZZZZ</name>
<evidence type="ECO:0000313" key="10">
    <source>
        <dbReference type="EMBL" id="SVA16228.1"/>
    </source>
</evidence>
<evidence type="ECO:0000256" key="9">
    <source>
        <dbReference type="ARBA" id="ARBA00023235"/>
    </source>
</evidence>
<dbReference type="CDD" id="cd04732">
    <property type="entry name" value="HisA"/>
    <property type="match status" value="1"/>
</dbReference>